<dbReference type="STRING" id="6185.A0A095AVM2"/>
<evidence type="ECO:0000256" key="1">
    <source>
        <dbReference type="SAM" id="MobiDB-lite"/>
    </source>
</evidence>
<dbReference type="GO" id="GO:0000932">
    <property type="term" value="C:P-body"/>
    <property type="evidence" value="ECO:0007669"/>
    <property type="project" value="TreeGrafter"/>
</dbReference>
<dbReference type="GO" id="GO:0003729">
    <property type="term" value="F:mRNA binding"/>
    <property type="evidence" value="ECO:0007669"/>
    <property type="project" value="TreeGrafter"/>
</dbReference>
<evidence type="ECO:0000313" key="2">
    <source>
        <dbReference type="EMBL" id="KGB38631.1"/>
    </source>
</evidence>
<dbReference type="AlphaFoldDB" id="A0A095AVM2"/>
<accession>A0A095AVM2</accession>
<feature type="compositionally biased region" description="Basic and acidic residues" evidence="1">
    <location>
        <begin position="645"/>
        <end position="661"/>
    </location>
</feature>
<feature type="region of interest" description="Disordered" evidence="1">
    <location>
        <begin position="90"/>
        <end position="116"/>
    </location>
</feature>
<feature type="compositionally biased region" description="Low complexity" evidence="1">
    <location>
        <begin position="578"/>
        <end position="591"/>
    </location>
</feature>
<feature type="region of interest" description="Disordered" evidence="1">
    <location>
        <begin position="627"/>
        <end position="669"/>
    </location>
</feature>
<feature type="compositionally biased region" description="Acidic residues" evidence="1">
    <location>
        <begin position="630"/>
        <end position="644"/>
    </location>
</feature>
<feature type="compositionally biased region" description="Polar residues" evidence="1">
    <location>
        <begin position="90"/>
        <end position="99"/>
    </location>
</feature>
<feature type="region of interest" description="Disordered" evidence="1">
    <location>
        <begin position="578"/>
        <end position="599"/>
    </location>
</feature>
<sequence length="919" mass="101209">MTSQYTGFKVELTSSQLGKIVGVVSNVSENKISLTDAVINNYPPTIPSFAVDWNIISHLVLYEIFPDVNNCLFRFYRSRFIQNIRILSTASDGESSGSDTPVKCPNKSSNSSREQRREWLRNIPNACSVYVCPDSPPIIHKTAGAPGSGSNINDINNGFGHSNDLQLLDNALGKASIREPNDLSPARKYGVNNHRHSKRRSYSTSETTGVTSDISGAESDSFHRHTNPGSRGQFNCGGSGSTNRHAQNRGHPRDNNNNNSHNHRNGGNTGLNGGGSGGQRNLADWDRICVEEFIDEDFDFEGNLALFNKSAFYEMVDSREGHSITNTSDMNNSSVSSSLPHFIEGPDGVGIPLFTTPTQSSNLITTMTASTRTTLTITSSGSHYEDKHKINNTQITTSNNKSINQHNSTSSVVATSSSSSPPLAASVTVHSEGSNFNVNVNNKQYYINSIKQRNNQYWYTCTGQRVPIFPLEQRQRLFNYLTTGLNLDTQISNKFHGITWGRFIESATRPLIDNIMIHLRQLNRTPQRIIHRPPARILIISNGSNHLGAVLSLNIARYLSTLGACVLLVTPSMYCAKTNNNNSVNDTTTATSEDVSDEYPTDNSIMSTIYRQELHLLMNLAPKPNQYGLDDLDDEEDDELDQYSDDGRGTDNENNHDDNKNNKQIPGLYTFNNNDNGSHTIDDNSISIGSSSANIREHNDVDFDNMSCLNYSDISSIVDHSSVGRIWMSRMPGLKIIRRPNSVTKLPSSIRIDLVIIGHSDDSNTANKDNSSLSSNTNLLFNWLRNHNSIGGIIHLTPSQSIVDSNILLRNAQHFVWVTELGLPILTPQGHLTSSSSTTTPAVTIPPTEATLNSSGTSTNTTTSLTHLLIDVGLGRNIVRKLTGDLNLLPPYGLFDLGSMIPLRPEQLKSVQQQQQISR</sequence>
<feature type="compositionally biased region" description="Polar residues" evidence="1">
    <location>
        <begin position="202"/>
        <end position="214"/>
    </location>
</feature>
<feature type="compositionally biased region" description="Gly residues" evidence="1">
    <location>
        <begin position="267"/>
        <end position="278"/>
    </location>
</feature>
<proteinExistence type="predicted"/>
<feature type="region of interest" description="Disordered" evidence="1">
    <location>
        <begin position="832"/>
        <end position="858"/>
    </location>
</feature>
<protein>
    <recommendedName>
        <fullName evidence="3">DFDF domain-containing protein</fullName>
    </recommendedName>
</protein>
<reference evidence="2" key="1">
    <citation type="journal article" date="2012" name="Nat. Genet.">
        <title>Whole-genome sequence of Schistosoma haematobium.</title>
        <authorList>
            <person name="Young N.D."/>
            <person name="Jex A.R."/>
            <person name="Li B."/>
            <person name="Liu S."/>
            <person name="Yang L."/>
            <person name="Xiong Z."/>
            <person name="Li Y."/>
            <person name="Cantacessi C."/>
            <person name="Hall R.S."/>
            <person name="Xu X."/>
            <person name="Chen F."/>
            <person name="Wu X."/>
            <person name="Zerlotini A."/>
            <person name="Oliveira G."/>
            <person name="Hofmann A."/>
            <person name="Zhang G."/>
            <person name="Fang X."/>
            <person name="Kang Y."/>
            <person name="Campbell B.E."/>
            <person name="Loukas A."/>
            <person name="Ranganathan S."/>
            <person name="Rollinson D."/>
            <person name="Rinaldi G."/>
            <person name="Brindley P.J."/>
            <person name="Yang H."/>
            <person name="Wang J."/>
            <person name="Wang J."/>
            <person name="Gasser R.B."/>
        </authorList>
    </citation>
    <scope>NUCLEOTIDE SEQUENCE [LARGE SCALE GENOMIC DNA]</scope>
</reference>
<dbReference type="EMBL" id="KL251050">
    <property type="protein sequence ID" value="KGB38631.1"/>
    <property type="molecule type" value="Genomic_DNA"/>
</dbReference>
<organism evidence="2">
    <name type="scientific">Schistosoma haematobium</name>
    <name type="common">Blood fluke</name>
    <dbReference type="NCBI Taxonomy" id="6185"/>
    <lineage>
        <taxon>Eukaryota</taxon>
        <taxon>Metazoa</taxon>
        <taxon>Spiralia</taxon>
        <taxon>Lophotrochozoa</taxon>
        <taxon>Platyhelminthes</taxon>
        <taxon>Trematoda</taxon>
        <taxon>Digenea</taxon>
        <taxon>Strigeidida</taxon>
        <taxon>Schistosomatoidea</taxon>
        <taxon>Schistosomatidae</taxon>
        <taxon>Schistosoma</taxon>
    </lineage>
</organism>
<dbReference type="PANTHER" id="PTHR13612">
    <property type="entry name" value="ENHANCER OF MRNA-DECAPPING PROTEIN 3"/>
    <property type="match status" value="1"/>
</dbReference>
<dbReference type="GO" id="GO:0031087">
    <property type="term" value="P:deadenylation-independent decapping of nuclear-transcribed mRNA"/>
    <property type="evidence" value="ECO:0007669"/>
    <property type="project" value="TreeGrafter"/>
</dbReference>
<dbReference type="GO" id="GO:0033962">
    <property type="term" value="P:P-body assembly"/>
    <property type="evidence" value="ECO:0007669"/>
    <property type="project" value="TreeGrafter"/>
</dbReference>
<dbReference type="PANTHER" id="PTHR13612:SF0">
    <property type="entry name" value="ENHANCER OF MRNA-DECAPPING PROTEIN 3"/>
    <property type="match status" value="1"/>
</dbReference>
<name>A0A095AVM2_SCHHA</name>
<evidence type="ECO:0008006" key="3">
    <source>
        <dbReference type="Google" id="ProtNLM"/>
    </source>
</evidence>
<feature type="region of interest" description="Disordered" evidence="1">
    <location>
        <begin position="178"/>
        <end position="278"/>
    </location>
</feature>
<gene>
    <name evidence="2" type="ORF">MS3_07023</name>
</gene>